<dbReference type="Proteomes" id="UP000215694">
    <property type="component" value="Unassembled WGS sequence"/>
</dbReference>
<comment type="caution">
    <text evidence="6">The sequence shown here is derived from an EMBL/GenBank/DDBJ whole genome shotgun (WGS) entry which is preliminary data.</text>
</comment>
<comment type="similarity">
    <text evidence="1 3 4">Belongs to the glutamine synthetase family.</text>
</comment>
<keyword evidence="7" id="KW-1185">Reference proteome</keyword>
<dbReference type="PANTHER" id="PTHR43407">
    <property type="entry name" value="GLUTAMINE SYNTHETASE"/>
    <property type="match status" value="1"/>
</dbReference>
<dbReference type="GO" id="GO:0004356">
    <property type="term" value="F:glutamine synthetase activity"/>
    <property type="evidence" value="ECO:0007669"/>
    <property type="project" value="UniProtKB-EC"/>
</dbReference>
<evidence type="ECO:0000256" key="4">
    <source>
        <dbReference type="RuleBase" id="RU000384"/>
    </source>
</evidence>
<dbReference type="EC" id="6.3.1.2" evidence="2"/>
<dbReference type="InterPro" id="IPR008146">
    <property type="entry name" value="Gln_synth_cat_dom"/>
</dbReference>
<dbReference type="SMART" id="SM01230">
    <property type="entry name" value="Gln-synt_C"/>
    <property type="match status" value="1"/>
</dbReference>
<dbReference type="AlphaFoldDB" id="A0A371J346"/>
<dbReference type="SUPFAM" id="SSF55931">
    <property type="entry name" value="Glutamine synthetase/guanido kinase"/>
    <property type="match status" value="1"/>
</dbReference>
<evidence type="ECO:0000256" key="3">
    <source>
        <dbReference type="PROSITE-ProRule" id="PRU01331"/>
    </source>
</evidence>
<dbReference type="Pfam" id="PF00120">
    <property type="entry name" value="Gln-synt_C"/>
    <property type="match status" value="1"/>
</dbReference>
<evidence type="ECO:0000256" key="2">
    <source>
        <dbReference type="ARBA" id="ARBA00012937"/>
    </source>
</evidence>
<dbReference type="RefSeq" id="WP_094367823.1">
    <property type="nucleotide sequence ID" value="NZ_NOJY02000015.1"/>
</dbReference>
<dbReference type="SUPFAM" id="SSF54368">
    <property type="entry name" value="Glutamine synthetase, N-terminal domain"/>
    <property type="match status" value="1"/>
</dbReference>
<dbReference type="GO" id="GO:0005737">
    <property type="term" value="C:cytoplasm"/>
    <property type="evidence" value="ECO:0007669"/>
    <property type="project" value="TreeGrafter"/>
</dbReference>
<dbReference type="GO" id="GO:0016020">
    <property type="term" value="C:membrane"/>
    <property type="evidence" value="ECO:0007669"/>
    <property type="project" value="TreeGrafter"/>
</dbReference>
<reference evidence="6 7" key="1">
    <citation type="journal article" date="2017" name="Genome Announc.">
        <title>Draft Genome Sequence of Romboutsia weinsteinii sp. nov. Strain CCRI-19649(T) Isolated from Surface Water.</title>
        <authorList>
            <person name="Maheux A.F."/>
            <person name="Boudreau D.K."/>
            <person name="Berube E."/>
            <person name="Boissinot M."/>
            <person name="Cantin P."/>
            <person name="Raymond F."/>
            <person name="Corbeil J."/>
            <person name="Omar R.F."/>
            <person name="Bergeron M.G."/>
        </authorList>
    </citation>
    <scope>NUCLEOTIDE SEQUENCE [LARGE SCALE GENOMIC DNA]</scope>
    <source>
        <strain evidence="6 7">CCRI-19649</strain>
    </source>
</reference>
<evidence type="ECO:0000256" key="1">
    <source>
        <dbReference type="ARBA" id="ARBA00009897"/>
    </source>
</evidence>
<accession>A0A371J346</accession>
<proteinExistence type="inferred from homology"/>
<organism evidence="6 7">
    <name type="scientific">Romboutsia weinsteinii</name>
    <dbReference type="NCBI Taxonomy" id="2020949"/>
    <lineage>
        <taxon>Bacteria</taxon>
        <taxon>Bacillati</taxon>
        <taxon>Bacillota</taxon>
        <taxon>Clostridia</taxon>
        <taxon>Peptostreptococcales</taxon>
        <taxon>Peptostreptococcaceae</taxon>
        <taxon>Romboutsia</taxon>
    </lineage>
</organism>
<sequence length="631" mass="72086">MERLLYIIRPYEEGTEDIKLKLIEHNNVKFVSLMGIDLGGNATDEKIPMRLMLEDIDGFLKSGIQTDGSSVELDDIATLHNARVDLIPDRNTNWYVDYNYEYLDINGRPIGTLKIPAFLIHENKAVCSRGVLKRAVENFESKLLSAMKDYPQIINSIGINSVDDIEKIHLTSATELEFWVKTPEEKFDAENLFISQSLKEQYWKRTHGTIRTALERSLIELEERGLEPEMGHKEVGGINSSISKDGRTIHVMEQLEIDWKYSSCLQSGDNEIIARELIEDIFRLYGLKVSFKAKPLDGVAGNGEHTHIGAQVKLKDGSIKNLFSPKDMSTNYMSEIGYGAMMGILKNYEVINPIVASSNDSLNRLVPGYEAPVSIVTSLGHSYEIPSRNRSILVGLIRDLNNPLATRFELRSPNPLSNTYLVLASSYQCALDGIINVAKNKLTTKELEKEISKAVGVEGIYLEKSRAYRDENNIFEYYTEEERVERFSKSPRTVYENLSAYKTYPEKSNVLKNGGVFTDDILKSFISGTLNRWIKELKNRIIQENLEKIKDYEILHKTDDMDALDKVVWNTINNLKYYLVKDSISKKSLFGKLREAIDSDNYESASILQIELKTKMNEIEHLYKQYYKNIL</sequence>
<gene>
    <name evidence="6" type="ORF">CHL78_010485</name>
</gene>
<evidence type="ECO:0000313" key="7">
    <source>
        <dbReference type="Proteomes" id="UP000215694"/>
    </source>
</evidence>
<dbReference type="OrthoDB" id="9807095at2"/>
<dbReference type="PANTHER" id="PTHR43407:SF1">
    <property type="entry name" value="LENGSIN"/>
    <property type="match status" value="1"/>
</dbReference>
<feature type="domain" description="GS catalytic" evidence="5">
    <location>
        <begin position="128"/>
        <end position="554"/>
    </location>
</feature>
<dbReference type="GO" id="GO:0019740">
    <property type="term" value="P:nitrogen utilization"/>
    <property type="evidence" value="ECO:0007669"/>
    <property type="project" value="TreeGrafter"/>
</dbReference>
<dbReference type="InterPro" id="IPR036651">
    <property type="entry name" value="Gln_synt_N_sf"/>
</dbReference>
<dbReference type="EMBL" id="NOJY02000015">
    <property type="protein sequence ID" value="RDY27210.1"/>
    <property type="molecule type" value="Genomic_DNA"/>
</dbReference>
<evidence type="ECO:0000259" key="5">
    <source>
        <dbReference type="PROSITE" id="PS51987"/>
    </source>
</evidence>
<dbReference type="Gene3D" id="3.10.20.70">
    <property type="entry name" value="Glutamine synthetase, N-terminal domain"/>
    <property type="match status" value="1"/>
</dbReference>
<evidence type="ECO:0000313" key="6">
    <source>
        <dbReference type="EMBL" id="RDY27210.1"/>
    </source>
</evidence>
<dbReference type="GO" id="GO:0006542">
    <property type="term" value="P:glutamine biosynthetic process"/>
    <property type="evidence" value="ECO:0007669"/>
    <property type="project" value="InterPro"/>
</dbReference>
<dbReference type="InterPro" id="IPR014746">
    <property type="entry name" value="Gln_synth/guanido_kin_cat_dom"/>
</dbReference>
<name>A0A371J346_9FIRM</name>
<dbReference type="PROSITE" id="PS51987">
    <property type="entry name" value="GS_CATALYTIC"/>
    <property type="match status" value="1"/>
</dbReference>
<dbReference type="Gene3D" id="3.30.590.10">
    <property type="entry name" value="Glutamine synthetase/guanido kinase, catalytic domain"/>
    <property type="match status" value="1"/>
</dbReference>
<protein>
    <recommendedName>
        <fullName evidence="2">glutamine synthetase</fullName>
        <ecNumber evidence="2">6.3.1.2</ecNumber>
    </recommendedName>
</protein>